<sequence>MRQTLDAMGSSGNFREPISRMVVDGRCMGSKGGHRETLQDRLTTWNVMASMDYIPGGSLDRPQMASLEQRLEGCYPLAGCTQCIEKKLVSLVNFNKYLLAELRSTPESTVSSLVVGL</sequence>
<evidence type="ECO:0000313" key="1">
    <source>
        <dbReference type="EMBL" id="SIR91379.1"/>
    </source>
</evidence>
<reference evidence="2" key="1">
    <citation type="submission" date="2017-01" db="EMBL/GenBank/DDBJ databases">
        <authorList>
            <person name="Varghese N."/>
            <person name="Submissions S."/>
        </authorList>
    </citation>
    <scope>NUCLEOTIDE SEQUENCE [LARGE SCALE GENOMIC DNA]</scope>
    <source>
        <strain evidence="2">CGMCC 1.7737</strain>
    </source>
</reference>
<protein>
    <submittedName>
        <fullName evidence="1">Uncharacterized protein</fullName>
    </submittedName>
</protein>
<dbReference type="AlphaFoldDB" id="A0A1N7ETL8"/>
<name>A0A1N7ETL8_9EURY</name>
<keyword evidence="2" id="KW-1185">Reference proteome</keyword>
<dbReference type="EMBL" id="FTNO01000007">
    <property type="protein sequence ID" value="SIR91379.1"/>
    <property type="molecule type" value="Genomic_DNA"/>
</dbReference>
<gene>
    <name evidence="1" type="ORF">SAMN05421858_4482</name>
</gene>
<accession>A0A1N7ETL8</accession>
<proteinExistence type="predicted"/>
<organism evidence="1 2">
    <name type="scientific">Haladaptatus litoreus</name>
    <dbReference type="NCBI Taxonomy" id="553468"/>
    <lineage>
        <taxon>Archaea</taxon>
        <taxon>Methanobacteriati</taxon>
        <taxon>Methanobacteriota</taxon>
        <taxon>Stenosarchaea group</taxon>
        <taxon>Halobacteria</taxon>
        <taxon>Halobacteriales</taxon>
        <taxon>Haladaptataceae</taxon>
        <taxon>Haladaptatus</taxon>
    </lineage>
</organism>
<evidence type="ECO:0000313" key="2">
    <source>
        <dbReference type="Proteomes" id="UP000186914"/>
    </source>
</evidence>
<dbReference type="Proteomes" id="UP000186914">
    <property type="component" value="Unassembled WGS sequence"/>
</dbReference>